<dbReference type="InterPro" id="IPR017317">
    <property type="entry name" value="Pept_S8_subtilisin_bacteroid-2"/>
</dbReference>
<dbReference type="InterPro" id="IPR023828">
    <property type="entry name" value="Peptidase_S8_Ser-AS"/>
</dbReference>
<dbReference type="InterPro" id="IPR036852">
    <property type="entry name" value="Peptidase_S8/S53_dom_sf"/>
</dbReference>
<dbReference type="PIRSF" id="PIRSF037903">
    <property type="entry name" value="Subtilisin_rel_GFO_2223"/>
    <property type="match status" value="1"/>
</dbReference>
<feature type="domain" description="Peptidase S8/S53" evidence="6">
    <location>
        <begin position="175"/>
        <end position="448"/>
    </location>
</feature>
<dbReference type="PANTHER" id="PTHR43806">
    <property type="entry name" value="PEPTIDASE S8"/>
    <property type="match status" value="1"/>
</dbReference>
<dbReference type="SUPFAM" id="SSF52743">
    <property type="entry name" value="Subtilisin-like"/>
    <property type="match status" value="1"/>
</dbReference>
<feature type="active site" description="Charge relay system" evidence="5">
    <location>
        <position position="223"/>
    </location>
</feature>
<evidence type="ECO:0000256" key="2">
    <source>
        <dbReference type="ARBA" id="ARBA00022670"/>
    </source>
</evidence>
<dbReference type="PRINTS" id="PR00723">
    <property type="entry name" value="SUBTILISIN"/>
</dbReference>
<comment type="similarity">
    <text evidence="1 5">Belongs to the peptidase S8 family.</text>
</comment>
<dbReference type="InterPro" id="IPR050131">
    <property type="entry name" value="Peptidase_S8_subtilisin-like"/>
</dbReference>
<evidence type="ECO:0000313" key="7">
    <source>
        <dbReference type="EMBL" id="CAA6799357.1"/>
    </source>
</evidence>
<evidence type="ECO:0000256" key="4">
    <source>
        <dbReference type="ARBA" id="ARBA00022825"/>
    </source>
</evidence>
<dbReference type="PANTHER" id="PTHR43806:SF67">
    <property type="entry name" value="EGF-LIKE DOMAIN-CONTAINING PROTEIN"/>
    <property type="match status" value="1"/>
</dbReference>
<gene>
    <name evidence="7" type="ORF">HELGO_WM29277</name>
</gene>
<accession>A0A6S6S8B9</accession>
<dbReference type="Gene3D" id="3.40.50.200">
    <property type="entry name" value="Peptidase S8/S53 domain"/>
    <property type="match status" value="1"/>
</dbReference>
<dbReference type="PROSITE" id="PS00138">
    <property type="entry name" value="SUBTILASE_SER"/>
    <property type="match status" value="1"/>
</dbReference>
<dbReference type="Pfam" id="PF00082">
    <property type="entry name" value="Peptidase_S8"/>
    <property type="match status" value="1"/>
</dbReference>
<name>A0A6S6S8B9_9BACT</name>
<dbReference type="InterPro" id="IPR000209">
    <property type="entry name" value="Peptidase_S8/S53_dom"/>
</dbReference>
<evidence type="ECO:0000259" key="6">
    <source>
        <dbReference type="Pfam" id="PF00082"/>
    </source>
</evidence>
<dbReference type="GO" id="GO:0006508">
    <property type="term" value="P:proteolysis"/>
    <property type="evidence" value="ECO:0007669"/>
    <property type="project" value="UniProtKB-KW"/>
</dbReference>
<dbReference type="AlphaFoldDB" id="A0A6S6S8B9"/>
<dbReference type="GO" id="GO:0004252">
    <property type="term" value="F:serine-type endopeptidase activity"/>
    <property type="evidence" value="ECO:0007669"/>
    <property type="project" value="UniProtKB-UniRule"/>
</dbReference>
<keyword evidence="3 5" id="KW-0378">Hydrolase</keyword>
<evidence type="ECO:0000256" key="1">
    <source>
        <dbReference type="ARBA" id="ARBA00011073"/>
    </source>
</evidence>
<evidence type="ECO:0000256" key="5">
    <source>
        <dbReference type="PROSITE-ProRule" id="PRU01240"/>
    </source>
</evidence>
<keyword evidence="2 5" id="KW-0645">Protease</keyword>
<keyword evidence="4 5" id="KW-0720">Serine protease</keyword>
<dbReference type="PROSITE" id="PS51892">
    <property type="entry name" value="SUBTILASE"/>
    <property type="match status" value="1"/>
</dbReference>
<evidence type="ECO:0000256" key="3">
    <source>
        <dbReference type="ARBA" id="ARBA00022801"/>
    </source>
</evidence>
<reference evidence="7" key="1">
    <citation type="submission" date="2020-01" db="EMBL/GenBank/DDBJ databases">
        <authorList>
            <person name="Meier V. D."/>
            <person name="Meier V D."/>
        </authorList>
    </citation>
    <scope>NUCLEOTIDE SEQUENCE</scope>
    <source>
        <strain evidence="7">HLG_WM_MAG_10</strain>
    </source>
</reference>
<feature type="active site" description="Charge relay system" evidence="5">
    <location>
        <position position="183"/>
    </location>
</feature>
<dbReference type="InterPro" id="IPR015500">
    <property type="entry name" value="Peptidase_S8_subtilisin-rel"/>
</dbReference>
<protein>
    <submittedName>
        <fullName evidence="7">Subtilisin-like serine proteases</fullName>
    </submittedName>
</protein>
<feature type="active site" description="Charge relay system" evidence="5">
    <location>
        <position position="402"/>
    </location>
</feature>
<organism evidence="7">
    <name type="scientific">uncultured Aureispira sp</name>
    <dbReference type="NCBI Taxonomy" id="1331704"/>
    <lineage>
        <taxon>Bacteria</taxon>
        <taxon>Pseudomonadati</taxon>
        <taxon>Bacteroidota</taxon>
        <taxon>Saprospiria</taxon>
        <taxon>Saprospirales</taxon>
        <taxon>Saprospiraceae</taxon>
        <taxon>Aureispira</taxon>
        <taxon>environmental samples</taxon>
    </lineage>
</organism>
<sequence length="555" mass="63154">MNICIKVLFIILSLFLFQSKTEAQRKYDVYWVSFKDKKNNPYSIFHPQEYLSARAIERRNRFGISIDESDLPVNPQYLEPILVKGFKIHSTSRWLNGVAIITEAASTNPMDLKSFEFIKDVFPIGFKRAVQAVKEKGQRDYQTTYKTKTNYYGMGKNQINMLKGEYLHKMGYEGQDMHIAIMDGGFEGMPETPGFDSLFVKGQILGTHDFVEGDDYVFESSSHGRNVASCMVANMPFLLVGTAPEAKYYLFKTEDVKGEYWIEEYNWVAAIERADQLGVDVVNSSLGYYDFDDNEMDYGYVDINGKTSAMTRAANLAAQKGILVVTSAGNEGNGKWKHITVPGDADNVLTVGAVDRDGYHARFSSYGFEDRSIIKPNVMARGAIAVVAAKKRYDTSYSNGTSFSAPIMAGMVSSFWQAFPEYNNMEIIHTLENNGHYKDTPDTMYGYGIPDFWAAYKSLRKSVVELQPKQPYYYHLTNEKTHLDIFMPKVTAYKALIALHNTTGKLLYQDEVLFKTKSEKLLWYQTIPNWETVPEGVYFLTIELDGFVQRILITK</sequence>
<proteinExistence type="inferred from homology"/>
<dbReference type="EMBL" id="CACVAQ010000029">
    <property type="protein sequence ID" value="CAA6799357.1"/>
    <property type="molecule type" value="Genomic_DNA"/>
</dbReference>